<keyword evidence="1" id="KW-1185">Reference proteome</keyword>
<dbReference type="AlphaFoldDB" id="A0A7E4VLY9"/>
<dbReference type="CDD" id="cd00037">
    <property type="entry name" value="CLECT"/>
    <property type="match status" value="1"/>
</dbReference>
<sequence length="216" mass="24194">MELNAVYAEASPCPDGSTNEGTFCLLTTKFGAGLPIKSTVSGLGLPLKGKIWYCANPIFTEMRNIGGTHYCYAVIPIWRTGERITARKAMEHCVKQTGGTFASIHSEEENNVIAELGKYKRAIGVGIELIDNNGLSERSSYRWTDGTPIDYTKFHNLARGYKYLFPFGAIFNDRKSWYTRWNSYEEFASRLSSIACKTPAVYKIGLKEIPANLLRH</sequence>
<dbReference type="SUPFAM" id="SSF56436">
    <property type="entry name" value="C-type lectin-like"/>
    <property type="match status" value="1"/>
</dbReference>
<reference evidence="2" key="2">
    <citation type="submission" date="2020-10" db="UniProtKB">
        <authorList>
            <consortium name="WormBaseParasite"/>
        </authorList>
    </citation>
    <scope>IDENTIFICATION</scope>
</reference>
<proteinExistence type="predicted"/>
<dbReference type="InterPro" id="IPR016187">
    <property type="entry name" value="CTDL_fold"/>
</dbReference>
<reference evidence="1" key="1">
    <citation type="journal article" date="2013" name="Genetics">
        <title>The draft genome and transcriptome of Panagrellus redivivus are shaped by the harsh demands of a free-living lifestyle.</title>
        <authorList>
            <person name="Srinivasan J."/>
            <person name="Dillman A.R."/>
            <person name="Macchietto M.G."/>
            <person name="Heikkinen L."/>
            <person name="Lakso M."/>
            <person name="Fracchia K.M."/>
            <person name="Antoshechkin I."/>
            <person name="Mortazavi A."/>
            <person name="Wong G."/>
            <person name="Sternberg P.W."/>
        </authorList>
    </citation>
    <scope>NUCLEOTIDE SEQUENCE [LARGE SCALE GENOMIC DNA]</scope>
    <source>
        <strain evidence="1">MT8872</strain>
    </source>
</reference>
<dbReference type="InterPro" id="IPR016186">
    <property type="entry name" value="C-type_lectin-like/link_sf"/>
</dbReference>
<dbReference type="Proteomes" id="UP000492821">
    <property type="component" value="Unassembled WGS sequence"/>
</dbReference>
<dbReference type="Gene3D" id="3.10.100.10">
    <property type="entry name" value="Mannose-Binding Protein A, subunit A"/>
    <property type="match status" value="1"/>
</dbReference>
<evidence type="ECO:0000313" key="1">
    <source>
        <dbReference type="Proteomes" id="UP000492821"/>
    </source>
</evidence>
<accession>A0A7E4VLY9</accession>
<name>A0A7E4VLY9_PANRE</name>
<evidence type="ECO:0000313" key="2">
    <source>
        <dbReference type="WBParaSite" id="Pan_g22412.t1"/>
    </source>
</evidence>
<organism evidence="1 2">
    <name type="scientific">Panagrellus redivivus</name>
    <name type="common">Microworm</name>
    <dbReference type="NCBI Taxonomy" id="6233"/>
    <lineage>
        <taxon>Eukaryota</taxon>
        <taxon>Metazoa</taxon>
        <taxon>Ecdysozoa</taxon>
        <taxon>Nematoda</taxon>
        <taxon>Chromadorea</taxon>
        <taxon>Rhabditida</taxon>
        <taxon>Tylenchina</taxon>
        <taxon>Panagrolaimomorpha</taxon>
        <taxon>Panagrolaimoidea</taxon>
        <taxon>Panagrolaimidae</taxon>
        <taxon>Panagrellus</taxon>
    </lineage>
</organism>
<protein>
    <submittedName>
        <fullName evidence="2">C-type lectin domain-containing protein</fullName>
    </submittedName>
</protein>
<dbReference type="WBParaSite" id="Pan_g22412.t1">
    <property type="protein sequence ID" value="Pan_g22412.t1"/>
    <property type="gene ID" value="Pan_g22412"/>
</dbReference>